<evidence type="ECO:0000313" key="2">
    <source>
        <dbReference type="EMBL" id="ACD03482.1"/>
    </source>
</evidence>
<gene>
    <name evidence="2" type="ORF">MdSGHV023</name>
</gene>
<dbReference type="Proteomes" id="UP000011274">
    <property type="component" value="Segment"/>
</dbReference>
<feature type="region of interest" description="Disordered" evidence="1">
    <location>
        <begin position="196"/>
        <end position="215"/>
    </location>
</feature>
<evidence type="ECO:0000313" key="3">
    <source>
        <dbReference type="Proteomes" id="UP000011274"/>
    </source>
</evidence>
<organismHost>
    <name type="scientific">Musca domestica</name>
    <name type="common">House fly</name>
    <dbReference type="NCBI Taxonomy" id="7370"/>
</organismHost>
<name>B2YG00_MHVB</name>
<dbReference type="RefSeq" id="YP_001883351.1">
    <property type="nucleotide sequence ID" value="NC_010671.1"/>
</dbReference>
<proteinExistence type="predicted"/>
<organism evidence="2 3">
    <name type="scientific">Musca hytrovirus</name>
    <name type="common">isolate Musca domestica/United States/Boucias/-</name>
    <name type="synonym">MHV</name>
    <dbReference type="NCBI Taxonomy" id="523909"/>
    <lineage>
        <taxon>Viruses</taxon>
        <taxon>Viruses incertae sedis</taxon>
        <taxon>Naldaviricetes</taxon>
        <taxon>Lefavirales</taxon>
        <taxon>Hytrosaviridae</taxon>
        <taxon>Muscavirus</taxon>
        <taxon>Muscavirus musdomesticae</taxon>
    </lineage>
</organism>
<dbReference type="EMBL" id="EU522111">
    <property type="protein sequence ID" value="ACD03482.1"/>
    <property type="molecule type" value="Genomic_DNA"/>
</dbReference>
<accession>B2YG00</accession>
<dbReference type="GeneID" id="6295371"/>
<dbReference type="KEGG" id="vg:6295371"/>
<keyword evidence="3" id="KW-1185">Reference proteome</keyword>
<protein>
    <submittedName>
        <fullName evidence="2">Uncharacterized protein</fullName>
    </submittedName>
</protein>
<sequence>MYEPSEGSRFIGLKQDTPPIKMLVETLQKINKPLSREEFAKILYSLIQPDCGKVQPQLDVEPYSRLRPILNEQFTMTIIRNLSESQYAPAEISGILAHIYKYSIVSNNDVMASYQLQPHVSTFIDNDGKYVLYYETFNEKKVEGMRYMNDWRYIYQPIEFIEKPCVLPIDERGIETDNIFTFEQCDQNAAFRKMAEESYNQPKPSSSSSSSSKRLPVGAVPISKTTPSRHFLSRFYLLGYYYLGSPSAKVVLSHGS</sequence>
<evidence type="ECO:0000256" key="1">
    <source>
        <dbReference type="SAM" id="MobiDB-lite"/>
    </source>
</evidence>
<reference evidence="2 3" key="1">
    <citation type="journal article" date="2008" name="Virology">
        <title>Sequence analysis of a non-classified, non-occluded DNA virus that causes salivary gland hypertrophy of Musca domestica, MdSGHV.</title>
        <authorList>
            <person name="Garcia-Maruniak A."/>
            <person name="Maruniak J.E."/>
            <person name="Farmerie W."/>
            <person name="Boucias D.G."/>
        </authorList>
    </citation>
    <scope>NUCLEOTIDE SEQUENCE [LARGE SCALE GENOMIC DNA]</scope>
    <source>
        <strain evidence="3">Isolate Musca domestica/United States/Boucias/-</strain>
    </source>
</reference>